<feature type="region of interest" description="Disordered" evidence="1">
    <location>
        <begin position="1"/>
        <end position="38"/>
    </location>
</feature>
<organism evidence="2 3">
    <name type="scientific">Clitoria ternatea</name>
    <name type="common">Butterfly pea</name>
    <dbReference type="NCBI Taxonomy" id="43366"/>
    <lineage>
        <taxon>Eukaryota</taxon>
        <taxon>Viridiplantae</taxon>
        <taxon>Streptophyta</taxon>
        <taxon>Embryophyta</taxon>
        <taxon>Tracheophyta</taxon>
        <taxon>Spermatophyta</taxon>
        <taxon>Magnoliopsida</taxon>
        <taxon>eudicotyledons</taxon>
        <taxon>Gunneridae</taxon>
        <taxon>Pentapetalae</taxon>
        <taxon>rosids</taxon>
        <taxon>fabids</taxon>
        <taxon>Fabales</taxon>
        <taxon>Fabaceae</taxon>
        <taxon>Papilionoideae</taxon>
        <taxon>50 kb inversion clade</taxon>
        <taxon>NPAAA clade</taxon>
        <taxon>indigoferoid/millettioid clade</taxon>
        <taxon>Phaseoleae</taxon>
        <taxon>Clitoria</taxon>
    </lineage>
</organism>
<evidence type="ECO:0000313" key="2">
    <source>
        <dbReference type="EMBL" id="KAK7271101.1"/>
    </source>
</evidence>
<comment type="caution">
    <text evidence="2">The sequence shown here is derived from an EMBL/GenBank/DDBJ whole genome shotgun (WGS) entry which is preliminary data.</text>
</comment>
<dbReference type="AlphaFoldDB" id="A0AAN9F988"/>
<evidence type="ECO:0000256" key="1">
    <source>
        <dbReference type="SAM" id="MobiDB-lite"/>
    </source>
</evidence>
<dbReference type="Proteomes" id="UP001359559">
    <property type="component" value="Unassembled WGS sequence"/>
</dbReference>
<keyword evidence="3" id="KW-1185">Reference proteome</keyword>
<sequence length="97" mass="10839">MGDGRGRTSRGPQKKTRTEEGREKKEGEKPRLTSTTPKAMEWENHLVAVETKLAALRVAFVTLKDEFAGVAAGGDFVSLEDEIDDQNRLLKRRNLQA</sequence>
<dbReference type="EMBL" id="JAYKXN010000007">
    <property type="protein sequence ID" value="KAK7271101.1"/>
    <property type="molecule type" value="Genomic_DNA"/>
</dbReference>
<feature type="compositionally biased region" description="Basic and acidic residues" evidence="1">
    <location>
        <begin position="16"/>
        <end position="31"/>
    </location>
</feature>
<accession>A0AAN9F988</accession>
<evidence type="ECO:0000313" key="3">
    <source>
        <dbReference type="Proteomes" id="UP001359559"/>
    </source>
</evidence>
<protein>
    <submittedName>
        <fullName evidence="2">Uncharacterized protein</fullName>
    </submittedName>
</protein>
<name>A0AAN9F988_CLITE</name>
<gene>
    <name evidence="2" type="ORF">RJT34_26723</name>
</gene>
<reference evidence="2 3" key="1">
    <citation type="submission" date="2024-01" db="EMBL/GenBank/DDBJ databases">
        <title>The genomes of 5 underutilized Papilionoideae crops provide insights into root nodulation and disease resistance.</title>
        <authorList>
            <person name="Yuan L."/>
        </authorList>
    </citation>
    <scope>NUCLEOTIDE SEQUENCE [LARGE SCALE GENOMIC DNA]</scope>
    <source>
        <strain evidence="2">LY-2023</strain>
        <tissue evidence="2">Leaf</tissue>
    </source>
</reference>
<proteinExistence type="predicted"/>